<name>A0A483CTV1_9EURY</name>
<dbReference type="NCBIfam" id="TIGR00523">
    <property type="entry name" value="eIF-1A"/>
    <property type="match status" value="1"/>
</dbReference>
<dbReference type="GO" id="GO:0003743">
    <property type="term" value="F:translation initiation factor activity"/>
    <property type="evidence" value="ECO:0007669"/>
    <property type="project" value="UniProtKB-UniRule"/>
</dbReference>
<comment type="similarity">
    <text evidence="1 5 6">Belongs to the eIF-1A family.</text>
</comment>
<sequence>MSPGGEGGHTLIFSQQKRVQKDTPECGVDCLSNFRKNDDKGPDGEIIRVRLPNKRNREMFASAELMLGANHIRVRCFDGVTRIGRIKGKIKKRVWIREGDVLIVVPWDFQDDKCDIIYRYTRPQVDWLRSRNYL</sequence>
<dbReference type="Proteomes" id="UP000292580">
    <property type="component" value="Unassembled WGS sequence"/>
</dbReference>
<dbReference type="HAMAP" id="MF_00216">
    <property type="entry name" value="aIF_1A"/>
    <property type="match status" value="1"/>
</dbReference>
<dbReference type="SMART" id="SM00652">
    <property type="entry name" value="eIF1a"/>
    <property type="match status" value="1"/>
</dbReference>
<evidence type="ECO:0000313" key="9">
    <source>
        <dbReference type="EMBL" id="TAJ45844.1"/>
    </source>
</evidence>
<feature type="domain" description="S1-like" evidence="8">
    <location>
        <begin position="47"/>
        <end position="121"/>
    </location>
</feature>
<evidence type="ECO:0000256" key="2">
    <source>
        <dbReference type="ARBA" id="ARBA00022540"/>
    </source>
</evidence>
<organism evidence="9 10">
    <name type="scientific">Methanofollis fontis</name>
    <dbReference type="NCBI Taxonomy" id="2052832"/>
    <lineage>
        <taxon>Archaea</taxon>
        <taxon>Methanobacteriati</taxon>
        <taxon>Methanobacteriota</taxon>
        <taxon>Stenosarchaea group</taxon>
        <taxon>Methanomicrobia</taxon>
        <taxon>Methanomicrobiales</taxon>
        <taxon>Methanomicrobiaceae</taxon>
        <taxon>Methanofollis</taxon>
    </lineage>
</organism>
<dbReference type="InterPro" id="IPR012340">
    <property type="entry name" value="NA-bd_OB-fold"/>
</dbReference>
<dbReference type="InterPro" id="IPR001253">
    <property type="entry name" value="TIF_eIF-1A"/>
</dbReference>
<dbReference type="RefSeq" id="WP_130646197.1">
    <property type="nucleotide sequence ID" value="NZ_PGCL01000001.1"/>
</dbReference>
<dbReference type="PANTHER" id="PTHR21668">
    <property type="entry name" value="EIF-1A"/>
    <property type="match status" value="1"/>
</dbReference>
<dbReference type="InterPro" id="IPR018104">
    <property type="entry name" value="TIF_eIF-1A_CS"/>
</dbReference>
<proteinExistence type="inferred from homology"/>
<evidence type="ECO:0000256" key="7">
    <source>
        <dbReference type="RuleBase" id="RU004365"/>
    </source>
</evidence>
<evidence type="ECO:0000256" key="5">
    <source>
        <dbReference type="HAMAP-Rule" id="MF_00216"/>
    </source>
</evidence>
<dbReference type="PROSITE" id="PS50832">
    <property type="entry name" value="S1_IF1_TYPE"/>
    <property type="match status" value="1"/>
</dbReference>
<dbReference type="NCBIfam" id="NF003084">
    <property type="entry name" value="PRK04012.1-3"/>
    <property type="match status" value="1"/>
</dbReference>
<dbReference type="InterPro" id="IPR006196">
    <property type="entry name" value="RNA-binding_domain_S1_IF1"/>
</dbReference>
<reference evidence="9 10" key="1">
    <citation type="submission" date="2017-11" db="EMBL/GenBank/DDBJ databases">
        <title>Isolation and Characterization of Methanofollis Species from Methane Seep Offshore SW Taiwan.</title>
        <authorList>
            <person name="Teng N.-H."/>
            <person name="Lai M.-C."/>
            <person name="Chen S.-C."/>
        </authorList>
    </citation>
    <scope>NUCLEOTIDE SEQUENCE [LARGE SCALE GENOMIC DNA]</scope>
    <source>
        <strain evidence="9 10">FWC-SCC2</strain>
    </source>
</reference>
<evidence type="ECO:0000313" key="10">
    <source>
        <dbReference type="Proteomes" id="UP000292580"/>
    </source>
</evidence>
<protein>
    <recommendedName>
        <fullName evidence="5">Translation initiation factor 1A</fullName>
        <shortName evidence="5">aIF-1A</shortName>
    </recommendedName>
</protein>
<dbReference type="Pfam" id="PF01176">
    <property type="entry name" value="eIF-1a"/>
    <property type="match status" value="1"/>
</dbReference>
<gene>
    <name evidence="9" type="primary">eif1A</name>
    <name evidence="5" type="synonym">eif1a</name>
    <name evidence="9" type="ORF">CUJ86_01210</name>
</gene>
<keyword evidence="10" id="KW-1185">Reference proteome</keyword>
<dbReference type="CDD" id="cd05793">
    <property type="entry name" value="S1_IF1A"/>
    <property type="match status" value="1"/>
</dbReference>
<dbReference type="PROSITE" id="PS01262">
    <property type="entry name" value="IF1A"/>
    <property type="match status" value="1"/>
</dbReference>
<comment type="caution">
    <text evidence="9">The sequence shown here is derived from an EMBL/GenBank/DDBJ whole genome shotgun (WGS) entry which is preliminary data.</text>
</comment>
<dbReference type="NCBIfam" id="NF003085">
    <property type="entry name" value="PRK04012.1-5"/>
    <property type="match status" value="1"/>
</dbReference>
<keyword evidence="2 5" id="KW-0396">Initiation factor</keyword>
<accession>A0A483CTV1</accession>
<dbReference type="SUPFAM" id="SSF50249">
    <property type="entry name" value="Nucleic acid-binding proteins"/>
    <property type="match status" value="1"/>
</dbReference>
<evidence type="ECO:0000256" key="4">
    <source>
        <dbReference type="ARBA" id="ARBA00025502"/>
    </source>
</evidence>
<dbReference type="EMBL" id="PGCL01000001">
    <property type="protein sequence ID" value="TAJ45844.1"/>
    <property type="molecule type" value="Genomic_DNA"/>
</dbReference>
<dbReference type="GO" id="GO:0003723">
    <property type="term" value="F:RNA binding"/>
    <property type="evidence" value="ECO:0007669"/>
    <property type="project" value="InterPro"/>
</dbReference>
<evidence type="ECO:0000256" key="1">
    <source>
        <dbReference type="ARBA" id="ARBA00007392"/>
    </source>
</evidence>
<evidence type="ECO:0000256" key="6">
    <source>
        <dbReference type="RuleBase" id="RU004364"/>
    </source>
</evidence>
<evidence type="ECO:0000259" key="8">
    <source>
        <dbReference type="PROSITE" id="PS50832"/>
    </source>
</evidence>
<evidence type="ECO:0000256" key="3">
    <source>
        <dbReference type="ARBA" id="ARBA00022917"/>
    </source>
</evidence>
<dbReference type="OrthoDB" id="2586at2157"/>
<keyword evidence="3 5" id="KW-0648">Protein biosynthesis</keyword>
<comment type="function">
    <text evidence="4 5 7">Seems to be required for maximal rate of protein biosynthesis. Enhances ribosome dissociation into subunits and stabilizes the binding of the initiator Met-tRNA(I) to 40 S ribosomal subunits.</text>
</comment>
<dbReference type="AlphaFoldDB" id="A0A483CTV1"/>
<dbReference type="Gene3D" id="2.40.50.140">
    <property type="entry name" value="Nucleic acid-binding proteins"/>
    <property type="match status" value="1"/>
</dbReference>